<organism evidence="2 3">
    <name type="scientific">Lagenidium giganteum</name>
    <dbReference type="NCBI Taxonomy" id="4803"/>
    <lineage>
        <taxon>Eukaryota</taxon>
        <taxon>Sar</taxon>
        <taxon>Stramenopiles</taxon>
        <taxon>Oomycota</taxon>
        <taxon>Peronosporomycetes</taxon>
        <taxon>Pythiales</taxon>
        <taxon>Pythiaceae</taxon>
    </lineage>
</organism>
<evidence type="ECO:0000313" key="3">
    <source>
        <dbReference type="Proteomes" id="UP001146120"/>
    </source>
</evidence>
<dbReference type="AlphaFoldDB" id="A0AAV2YY47"/>
<sequence length="231" mass="26782">MRTFREKARGKAASAVGPADLAVLKRNFQFIRDDEADASQSDDWQVRMSVRYYERLFREYALADLSRCEEGKLGLRWRTEMEVIQGKGQFSCGNKRCEETRSLHSYEVLFAYTEQGERKRCLVKLRMCEECARKLFHKKIQELATADKQVLKKQKKQKRKKETKKNEDEQEEEENSRRKRQRTDTDPSADASSVHAICAQLNANDIADVEITRDSAKSESKVDASLGELFV</sequence>
<dbReference type="InterPro" id="IPR019129">
    <property type="entry name" value="Folate-sensitive_fs_Fra10Ac1"/>
</dbReference>
<name>A0AAV2YY47_9STRA</name>
<comment type="caution">
    <text evidence="2">The sequence shown here is derived from an EMBL/GenBank/DDBJ whole genome shotgun (WGS) entry which is preliminary data.</text>
</comment>
<dbReference type="Pfam" id="PF09725">
    <property type="entry name" value="Fra10Ac1"/>
    <property type="match status" value="1"/>
</dbReference>
<dbReference type="GO" id="GO:0016791">
    <property type="term" value="F:phosphatase activity"/>
    <property type="evidence" value="ECO:0007669"/>
    <property type="project" value="TreeGrafter"/>
</dbReference>
<evidence type="ECO:0008006" key="4">
    <source>
        <dbReference type="Google" id="ProtNLM"/>
    </source>
</evidence>
<evidence type="ECO:0000313" key="2">
    <source>
        <dbReference type="EMBL" id="DAZ98516.1"/>
    </source>
</evidence>
<reference evidence="2" key="2">
    <citation type="journal article" date="2023" name="Microbiol Resour">
        <title>Decontamination and Annotation of the Draft Genome Sequence of the Oomycete Lagenidium giganteum ARSEF 373.</title>
        <authorList>
            <person name="Morgan W.R."/>
            <person name="Tartar A."/>
        </authorList>
    </citation>
    <scope>NUCLEOTIDE SEQUENCE</scope>
    <source>
        <strain evidence="2">ARSEF 373</strain>
    </source>
</reference>
<feature type="compositionally biased region" description="Basic residues" evidence="1">
    <location>
        <begin position="151"/>
        <end position="163"/>
    </location>
</feature>
<dbReference type="PANTHER" id="PTHR11567">
    <property type="entry name" value="ACID PHOSPHATASE-RELATED"/>
    <property type="match status" value="1"/>
</dbReference>
<dbReference type="InterPro" id="IPR050645">
    <property type="entry name" value="Histidine_acid_phosphatase"/>
</dbReference>
<keyword evidence="3" id="KW-1185">Reference proteome</keyword>
<gene>
    <name evidence="2" type="ORF">N0F65_004953</name>
</gene>
<proteinExistence type="predicted"/>
<protein>
    <recommendedName>
        <fullName evidence="4">Protein FRA10AC1</fullName>
    </recommendedName>
</protein>
<reference evidence="2" key="1">
    <citation type="submission" date="2022-11" db="EMBL/GenBank/DDBJ databases">
        <authorList>
            <person name="Morgan W.R."/>
            <person name="Tartar A."/>
        </authorList>
    </citation>
    <scope>NUCLEOTIDE SEQUENCE</scope>
    <source>
        <strain evidence="2">ARSEF 373</strain>
    </source>
</reference>
<dbReference type="PANTHER" id="PTHR11567:SF25">
    <property type="entry name" value="PROTEIN FRA10AC1"/>
    <property type="match status" value="1"/>
</dbReference>
<dbReference type="EMBL" id="DAKRPA010000105">
    <property type="protein sequence ID" value="DAZ98516.1"/>
    <property type="molecule type" value="Genomic_DNA"/>
</dbReference>
<accession>A0AAV2YY47</accession>
<feature type="region of interest" description="Disordered" evidence="1">
    <location>
        <begin position="151"/>
        <end position="194"/>
    </location>
</feature>
<evidence type="ECO:0000256" key="1">
    <source>
        <dbReference type="SAM" id="MobiDB-lite"/>
    </source>
</evidence>
<dbReference type="Proteomes" id="UP001146120">
    <property type="component" value="Unassembled WGS sequence"/>
</dbReference>